<dbReference type="Pfam" id="PF11042">
    <property type="entry name" value="DUF2750"/>
    <property type="match status" value="1"/>
</dbReference>
<accession>A0A078QRC9</accession>
<evidence type="ECO:0008006" key="3">
    <source>
        <dbReference type="Google" id="ProtNLM"/>
    </source>
</evidence>
<dbReference type="AlphaFoldDB" id="A0A078QRC9"/>
<evidence type="ECO:0000313" key="1">
    <source>
        <dbReference type="EMBL" id="KDS25829.1"/>
    </source>
</evidence>
<proteinExistence type="predicted"/>
<dbReference type="RefSeq" id="WP_008776204.1">
    <property type="nucleotide sequence ID" value="NZ_JNHI01000052.1"/>
</dbReference>
<reference evidence="1 2" key="1">
    <citation type="submission" date="2014-04" db="EMBL/GenBank/DDBJ databases">
        <authorList>
            <person name="Sears C."/>
            <person name="Carroll K."/>
            <person name="Sack B.R."/>
            <person name="Qadri F."/>
            <person name="Myers L.L."/>
            <person name="Chung G.-T."/>
            <person name="Escheverria P."/>
            <person name="Fraser C.M."/>
            <person name="Sadzewicz L."/>
            <person name="Shefchek K.A."/>
            <person name="Tallon L."/>
            <person name="Das S.P."/>
            <person name="Daugherty S."/>
            <person name="Mongodin E.F."/>
        </authorList>
    </citation>
    <scope>NUCLEOTIDE SEQUENCE [LARGE SCALE GENOMIC DNA]</scope>
    <source>
        <strain evidence="2">3775 SL(B) 10 (iv)</strain>
    </source>
</reference>
<dbReference type="InterPro" id="IPR021284">
    <property type="entry name" value="DUF2750"/>
</dbReference>
<sequence>MHKKKIENIFKLSAKERFSYFVRKVTDFEEVWGLSDGTEWALLGDNNNNKLFPVWPEKDFAEICANGPWNSYIPKLIKLEDFISKLSIKLDSEEINYAVFLTTENKGIIISPKELCEVLEMEIEQEEYD</sequence>
<dbReference type="Proteomes" id="UP000028134">
    <property type="component" value="Unassembled WGS sequence"/>
</dbReference>
<name>A0A078QRC9_PHOVU</name>
<protein>
    <recommendedName>
        <fullName evidence="3">DUF2750 domain-containing protein</fullName>
    </recommendedName>
</protein>
<dbReference type="EMBL" id="JNHI01000052">
    <property type="protein sequence ID" value="KDS25829.1"/>
    <property type="molecule type" value="Genomic_DNA"/>
</dbReference>
<evidence type="ECO:0000313" key="2">
    <source>
        <dbReference type="Proteomes" id="UP000028134"/>
    </source>
</evidence>
<dbReference type="PATRIC" id="fig|1339350.3.peg.4142"/>
<organism evidence="1 2">
    <name type="scientific">Phocaeicola vulgatus str. 3775 SL</name>
    <name type="common">B</name>
    <name type="synonym">iv</name>
    <dbReference type="NCBI Taxonomy" id="1339350"/>
    <lineage>
        <taxon>Bacteria</taxon>
        <taxon>Pseudomonadati</taxon>
        <taxon>Bacteroidota</taxon>
        <taxon>Bacteroidia</taxon>
        <taxon>Bacteroidales</taxon>
        <taxon>Bacteroidaceae</taxon>
        <taxon>Phocaeicola</taxon>
    </lineage>
</organism>
<comment type="caution">
    <text evidence="1">The sequence shown here is derived from an EMBL/GenBank/DDBJ whole genome shotgun (WGS) entry which is preliminary data.</text>
</comment>
<gene>
    <name evidence="1" type="ORF">M097_4349</name>
</gene>